<reference evidence="2" key="2">
    <citation type="submission" date="2020-05" db="UniProtKB">
        <authorList>
            <consortium name="EnsemblMetazoa"/>
        </authorList>
    </citation>
    <scope>IDENTIFICATION</scope>
    <source>
        <strain evidence="2">IAEA</strain>
    </source>
</reference>
<evidence type="ECO:0000313" key="2">
    <source>
        <dbReference type="EnsemblMetazoa" id="GPAI003138-PA"/>
    </source>
</evidence>
<evidence type="ECO:0000313" key="3">
    <source>
        <dbReference type="Proteomes" id="UP000092445"/>
    </source>
</evidence>
<name>A0A1A9Z3Z9_GLOPL</name>
<dbReference type="Proteomes" id="UP000092445">
    <property type="component" value="Unassembled WGS sequence"/>
</dbReference>
<protein>
    <submittedName>
        <fullName evidence="2">Uncharacterized protein</fullName>
    </submittedName>
</protein>
<keyword evidence="3" id="KW-1185">Reference proteome</keyword>
<keyword evidence="1" id="KW-1133">Transmembrane helix</keyword>
<evidence type="ECO:0000256" key="1">
    <source>
        <dbReference type="SAM" id="Phobius"/>
    </source>
</evidence>
<proteinExistence type="predicted"/>
<dbReference type="EnsemblMetazoa" id="GPAI003138-RA">
    <property type="protein sequence ID" value="GPAI003138-PA"/>
    <property type="gene ID" value="GPAI003138"/>
</dbReference>
<reference evidence="3" key="1">
    <citation type="submission" date="2014-03" db="EMBL/GenBank/DDBJ databases">
        <authorList>
            <person name="Aksoy S."/>
            <person name="Warren W."/>
            <person name="Wilson R.K."/>
        </authorList>
    </citation>
    <scope>NUCLEOTIDE SEQUENCE [LARGE SCALE GENOMIC DNA]</scope>
    <source>
        <strain evidence="3">IAEA</strain>
    </source>
</reference>
<feature type="transmembrane region" description="Helical" evidence="1">
    <location>
        <begin position="6"/>
        <end position="27"/>
    </location>
</feature>
<keyword evidence="1" id="KW-0472">Membrane</keyword>
<organism evidence="2 3">
    <name type="scientific">Glossina pallidipes</name>
    <name type="common">Tsetse fly</name>
    <dbReference type="NCBI Taxonomy" id="7398"/>
    <lineage>
        <taxon>Eukaryota</taxon>
        <taxon>Metazoa</taxon>
        <taxon>Ecdysozoa</taxon>
        <taxon>Arthropoda</taxon>
        <taxon>Hexapoda</taxon>
        <taxon>Insecta</taxon>
        <taxon>Pterygota</taxon>
        <taxon>Neoptera</taxon>
        <taxon>Endopterygota</taxon>
        <taxon>Diptera</taxon>
        <taxon>Brachycera</taxon>
        <taxon>Muscomorpha</taxon>
        <taxon>Hippoboscoidea</taxon>
        <taxon>Glossinidae</taxon>
        <taxon>Glossina</taxon>
    </lineage>
</organism>
<dbReference type="VEuPathDB" id="VectorBase:GPAI003138"/>
<keyword evidence="1" id="KW-0812">Transmembrane</keyword>
<sequence>MPALNGWVLVLIANFLASILPKGKLLFGSTNIVAKKRNIDNNSTRNHCLPSYYLVGASKFTGSTHDWEPRPGRQRTTGARQCSFCGKLETKHALIIVDLRLKMVDMYLYLSLLNIMDASGVGDIGSEKVQFKN</sequence>
<dbReference type="AlphaFoldDB" id="A0A1A9Z3Z9"/>
<accession>A0A1A9Z3Z9</accession>